<dbReference type="InterPro" id="IPR000719">
    <property type="entry name" value="Prot_kinase_dom"/>
</dbReference>
<feature type="compositionally biased region" description="Low complexity" evidence="8">
    <location>
        <begin position="604"/>
        <end position="625"/>
    </location>
</feature>
<dbReference type="RefSeq" id="WP_110169176.1">
    <property type="nucleotide sequence ID" value="NZ_CP015136.1"/>
</dbReference>
<reference evidence="12" key="2">
    <citation type="submission" date="2016-04" db="EMBL/GenBank/DDBJ databases">
        <title>First Complete Genome Sequence of a Subdivision 6 Acidobacterium.</title>
        <authorList>
            <person name="Huang S."/>
            <person name="Vieira S."/>
            <person name="Bunk B."/>
            <person name="Riedel T."/>
            <person name="Sproeer C."/>
            <person name="Overmann J."/>
        </authorList>
    </citation>
    <scope>NUCLEOTIDE SEQUENCE [LARGE SCALE GENOMIC DNA]</scope>
    <source>
        <strain evidence="12">DSM 100886 HEG_-6_39</strain>
    </source>
</reference>
<gene>
    <name evidence="11" type="primary">pknB_2</name>
    <name evidence="11" type="ORF">LuPra_00361</name>
</gene>
<dbReference type="Pfam" id="PF00069">
    <property type="entry name" value="Pkinase"/>
    <property type="match status" value="1"/>
</dbReference>
<evidence type="ECO:0000256" key="4">
    <source>
        <dbReference type="ARBA" id="ARBA00022741"/>
    </source>
</evidence>
<feature type="compositionally biased region" description="Pro residues" evidence="8">
    <location>
        <begin position="672"/>
        <end position="683"/>
    </location>
</feature>
<keyword evidence="5 11" id="KW-0418">Kinase</keyword>
<evidence type="ECO:0000256" key="5">
    <source>
        <dbReference type="ARBA" id="ARBA00022777"/>
    </source>
</evidence>
<evidence type="ECO:0000313" key="12">
    <source>
        <dbReference type="Proteomes" id="UP000076079"/>
    </source>
</evidence>
<feature type="region of interest" description="Disordered" evidence="8">
    <location>
        <begin position="552"/>
        <end position="697"/>
    </location>
</feature>
<feature type="region of interest" description="Disordered" evidence="8">
    <location>
        <begin position="457"/>
        <end position="483"/>
    </location>
</feature>
<evidence type="ECO:0000256" key="2">
    <source>
        <dbReference type="ARBA" id="ARBA00022527"/>
    </source>
</evidence>
<keyword evidence="3 11" id="KW-0808">Transferase</keyword>
<dbReference type="OrthoDB" id="129658at2"/>
<dbReference type="STRING" id="1855912.LuPra_00361"/>
<dbReference type="Proteomes" id="UP000076079">
    <property type="component" value="Chromosome"/>
</dbReference>
<dbReference type="CDD" id="cd14014">
    <property type="entry name" value="STKc_PknB_like"/>
    <property type="match status" value="1"/>
</dbReference>
<dbReference type="SUPFAM" id="SSF56112">
    <property type="entry name" value="Protein kinase-like (PK-like)"/>
    <property type="match status" value="1"/>
</dbReference>
<evidence type="ECO:0000256" key="9">
    <source>
        <dbReference type="SAM" id="Phobius"/>
    </source>
</evidence>
<dbReference type="FunFam" id="1.10.510.10:FF:000021">
    <property type="entry name" value="Serine/threonine protein kinase"/>
    <property type="match status" value="1"/>
</dbReference>
<dbReference type="PROSITE" id="PS00107">
    <property type="entry name" value="PROTEIN_KINASE_ATP"/>
    <property type="match status" value="1"/>
</dbReference>
<dbReference type="GO" id="GO:0004674">
    <property type="term" value="F:protein serine/threonine kinase activity"/>
    <property type="evidence" value="ECO:0007669"/>
    <property type="project" value="UniProtKB-KW"/>
</dbReference>
<dbReference type="EC" id="2.7.11.1" evidence="1"/>
<dbReference type="PANTHER" id="PTHR43289">
    <property type="entry name" value="MITOGEN-ACTIVATED PROTEIN KINASE KINASE KINASE 20-RELATED"/>
    <property type="match status" value="1"/>
</dbReference>
<evidence type="ECO:0000256" key="1">
    <source>
        <dbReference type="ARBA" id="ARBA00012513"/>
    </source>
</evidence>
<evidence type="ECO:0000256" key="8">
    <source>
        <dbReference type="SAM" id="MobiDB-lite"/>
    </source>
</evidence>
<dbReference type="InterPro" id="IPR017441">
    <property type="entry name" value="Protein_kinase_ATP_BS"/>
</dbReference>
<dbReference type="PROSITE" id="PS50011">
    <property type="entry name" value="PROTEIN_KINASE_DOM"/>
    <property type="match status" value="1"/>
</dbReference>
<feature type="binding site" evidence="7">
    <location>
        <position position="40"/>
    </location>
    <ligand>
        <name>ATP</name>
        <dbReference type="ChEBI" id="CHEBI:30616"/>
    </ligand>
</feature>
<feature type="region of interest" description="Disordered" evidence="8">
    <location>
        <begin position="367"/>
        <end position="421"/>
    </location>
</feature>
<keyword evidence="6 7" id="KW-0067">ATP-binding</keyword>
<dbReference type="InterPro" id="IPR011009">
    <property type="entry name" value="Kinase-like_dom_sf"/>
</dbReference>
<feature type="transmembrane region" description="Helical" evidence="9">
    <location>
        <begin position="509"/>
        <end position="533"/>
    </location>
</feature>
<feature type="compositionally biased region" description="Low complexity" evidence="8">
    <location>
        <begin position="565"/>
        <end position="595"/>
    </location>
</feature>
<keyword evidence="9" id="KW-0472">Membrane</keyword>
<evidence type="ECO:0000256" key="6">
    <source>
        <dbReference type="ARBA" id="ARBA00022840"/>
    </source>
</evidence>
<accession>A0A143PHG6</accession>
<feature type="compositionally biased region" description="Low complexity" evidence="8">
    <location>
        <begin position="644"/>
        <end position="666"/>
    </location>
</feature>
<dbReference type="PATRIC" id="fig|1813736.3.peg.378"/>
<keyword evidence="9" id="KW-0812">Transmembrane</keyword>
<proteinExistence type="predicted"/>
<dbReference type="Gene3D" id="3.30.200.20">
    <property type="entry name" value="Phosphorylase Kinase, domain 1"/>
    <property type="match status" value="1"/>
</dbReference>
<feature type="domain" description="Protein kinase" evidence="10">
    <location>
        <begin position="11"/>
        <end position="267"/>
    </location>
</feature>
<name>A0A143PHG6_LUTPR</name>
<dbReference type="AlphaFoldDB" id="A0A143PHG6"/>
<evidence type="ECO:0000259" key="10">
    <source>
        <dbReference type="PROSITE" id="PS50011"/>
    </source>
</evidence>
<dbReference type="EMBL" id="CP015136">
    <property type="protein sequence ID" value="AMY07194.1"/>
    <property type="molecule type" value="Genomic_DNA"/>
</dbReference>
<dbReference type="KEGG" id="abac:LuPra_00361"/>
<evidence type="ECO:0000256" key="3">
    <source>
        <dbReference type="ARBA" id="ARBA00022679"/>
    </source>
</evidence>
<dbReference type="PANTHER" id="PTHR43289:SF6">
    <property type="entry name" value="SERINE_THREONINE-PROTEIN KINASE NEKL-3"/>
    <property type="match status" value="1"/>
</dbReference>
<reference evidence="11 12" key="1">
    <citation type="journal article" date="2016" name="Genome Announc.">
        <title>First Complete Genome Sequence of a Subdivision 6 Acidobacterium Strain.</title>
        <authorList>
            <person name="Huang S."/>
            <person name="Vieira S."/>
            <person name="Bunk B."/>
            <person name="Riedel T."/>
            <person name="Sproer C."/>
            <person name="Overmann J."/>
        </authorList>
    </citation>
    <scope>NUCLEOTIDE SEQUENCE [LARGE SCALE GENOMIC DNA]</scope>
    <source>
        <strain evidence="12">DSM 100886 HEG_-6_39</strain>
    </source>
</reference>
<organism evidence="11 12">
    <name type="scientific">Luteitalea pratensis</name>
    <dbReference type="NCBI Taxonomy" id="1855912"/>
    <lineage>
        <taxon>Bacteria</taxon>
        <taxon>Pseudomonadati</taxon>
        <taxon>Acidobacteriota</taxon>
        <taxon>Vicinamibacteria</taxon>
        <taxon>Vicinamibacterales</taxon>
        <taxon>Vicinamibacteraceae</taxon>
        <taxon>Luteitalea</taxon>
    </lineage>
</organism>
<dbReference type="PROSITE" id="PS00108">
    <property type="entry name" value="PROTEIN_KINASE_ST"/>
    <property type="match status" value="1"/>
</dbReference>
<keyword evidence="2" id="KW-0723">Serine/threonine-protein kinase</keyword>
<feature type="compositionally biased region" description="Pro residues" evidence="8">
    <location>
        <begin position="385"/>
        <end position="401"/>
    </location>
</feature>
<feature type="compositionally biased region" description="Pro residues" evidence="8">
    <location>
        <begin position="626"/>
        <end position="643"/>
    </location>
</feature>
<dbReference type="Gene3D" id="1.10.510.10">
    <property type="entry name" value="Transferase(Phosphotransferase) domain 1"/>
    <property type="match status" value="1"/>
</dbReference>
<evidence type="ECO:0000313" key="11">
    <source>
        <dbReference type="EMBL" id="AMY07194.1"/>
    </source>
</evidence>
<dbReference type="GO" id="GO:0005524">
    <property type="term" value="F:ATP binding"/>
    <property type="evidence" value="ECO:0007669"/>
    <property type="project" value="UniProtKB-UniRule"/>
</dbReference>
<protein>
    <recommendedName>
        <fullName evidence="1">non-specific serine/threonine protein kinase</fullName>
        <ecNumber evidence="1">2.7.11.1</ecNumber>
    </recommendedName>
</protein>
<dbReference type="InterPro" id="IPR008271">
    <property type="entry name" value="Ser/Thr_kinase_AS"/>
</dbReference>
<keyword evidence="12" id="KW-1185">Reference proteome</keyword>
<dbReference type="SMART" id="SM00220">
    <property type="entry name" value="S_TKc"/>
    <property type="match status" value="1"/>
</dbReference>
<evidence type="ECO:0000256" key="7">
    <source>
        <dbReference type="PROSITE-ProRule" id="PRU10141"/>
    </source>
</evidence>
<keyword evidence="4 7" id="KW-0547">Nucleotide-binding</keyword>
<keyword evidence="9" id="KW-1133">Transmembrane helix</keyword>
<sequence length="804" mass="84087">MNHVPTSIGRYEVERLLGEGGMGVLYLARDPVLDRHVALKLLRVNGEDLRRRFMREAQSAGRLQHPNIVTVYDVGDHDGQLYIAMEYIDGDTLATLIRDDAPFSAIRKLDIIDEVAEGLGFAHQRGIIHRDIKPANLMMSRGGLVKVLDFGIARVATHRDSGEIDAPTLIGTPAYMAPEQLEGADVDARSDIYAVGLVMYEFFSGRRAFSGATTADVLQKVLDAQPIPIGDLIPDIDPDLCKVIGRAMARQPTDRYPDLQAMRKDLARARRRAMQASGDDATIVVGLPVTRPMGQAPPPPDAVRATVVPPPTPPPATPAQAVALPPTAADRGLAHLAAQRPSVPRSPAPSSEETIYAPVAARAPATAPQAAPIPAPVSHAATGPVPEPIASVPPPPLPSPGFVPTSAGSEARTATPPDEGPVPVPLPAVPSSGMFPLLTAGRATVDAPVVPTARERTAAGPVAGSGAETDAKPASPPRMAVAAAPPPVAAPGVVQGSPVPGPPTTRRGIPAAIIVGGLVAMLAICFIAAFLAVRSFGLLRGTPISGLLTRTVEPKVTNPPHDDAPATTTPPATESTPVTATAATTPGTTEVAVAPPVEPPVAPPVVATESPRPTVQEPPAVVQPPVTRPTTPPPGRVPPPRQAPPARQTTNTRQVPPTVPTRPVTTESREVAPPPVVAEPPPRQVERREPDPPAVVAPTDEGIALVRAYVAARNTAHASGIRRVWPGVDDNHLRRITSAFSAPLTLGGCEIEARDAAHASATCRLTQPGTTGTYAAGQDLTIRRTFVFDLLRQGRTWVIAGLRE</sequence>